<dbReference type="EMBL" id="BEXD01001347">
    <property type="protein sequence ID" value="GBB93668.1"/>
    <property type="molecule type" value="Genomic_DNA"/>
</dbReference>
<dbReference type="Pfam" id="PF13602">
    <property type="entry name" value="ADH_zinc_N_2"/>
    <property type="match status" value="1"/>
</dbReference>
<dbReference type="SUPFAM" id="SSF51735">
    <property type="entry name" value="NAD(P)-binding Rossmann-fold domains"/>
    <property type="match status" value="1"/>
</dbReference>
<evidence type="ECO:0000313" key="2">
    <source>
        <dbReference type="EMBL" id="GBB93668.1"/>
    </source>
</evidence>
<protein>
    <submittedName>
        <fullName evidence="3">NADP-dependent oxidoreductase</fullName>
    </submittedName>
</protein>
<dbReference type="Gene3D" id="3.90.180.10">
    <property type="entry name" value="Medium-chain alcohol dehydrogenases, catalytic domain"/>
    <property type="match status" value="1"/>
</dbReference>
<keyword evidence="4" id="KW-1185">Reference proteome</keyword>
<dbReference type="CDD" id="cd05289">
    <property type="entry name" value="MDR_like_2"/>
    <property type="match status" value="1"/>
</dbReference>
<dbReference type="PANTHER" id="PTHR11695:SF294">
    <property type="entry name" value="RETICULON-4-INTERACTING PROTEIN 1, MITOCHONDRIAL"/>
    <property type="match status" value="1"/>
</dbReference>
<dbReference type="InterPro" id="IPR050700">
    <property type="entry name" value="YIM1/Zinc_Alcohol_DH_Fams"/>
</dbReference>
<dbReference type="InterPro" id="IPR020843">
    <property type="entry name" value="ER"/>
</dbReference>
<gene>
    <name evidence="3" type="ORF">RCL2_002665000</name>
    <name evidence="2" type="ORF">RclHR1_02210003</name>
</gene>
<evidence type="ECO:0000313" key="4">
    <source>
        <dbReference type="Proteomes" id="UP000247702"/>
    </source>
</evidence>
<feature type="domain" description="Enoyl reductase (ER)" evidence="1">
    <location>
        <begin position="19"/>
        <end position="350"/>
    </location>
</feature>
<reference evidence="3" key="2">
    <citation type="submission" date="2019-10" db="EMBL/GenBank/DDBJ databases">
        <title>Conservation and host-specific expression of non-tandemly repeated heterogenous ribosome RNA gene in arbuscular mycorrhizal fungi.</title>
        <authorList>
            <person name="Maeda T."/>
            <person name="Kobayashi Y."/>
            <person name="Nakagawa T."/>
            <person name="Ezawa T."/>
            <person name="Yamaguchi K."/>
            <person name="Bino T."/>
            <person name="Nishimoto Y."/>
            <person name="Shigenobu S."/>
            <person name="Kawaguchi M."/>
        </authorList>
    </citation>
    <scope>NUCLEOTIDE SEQUENCE</scope>
    <source>
        <strain evidence="3">HR1</strain>
    </source>
</reference>
<dbReference type="InterPro" id="IPR013154">
    <property type="entry name" value="ADH-like_N"/>
</dbReference>
<dbReference type="OrthoDB" id="9992527at2759"/>
<dbReference type="GO" id="GO:0016491">
    <property type="term" value="F:oxidoreductase activity"/>
    <property type="evidence" value="ECO:0007669"/>
    <property type="project" value="InterPro"/>
</dbReference>
<accession>A0A2Z6RNG0</accession>
<reference evidence="2 4" key="1">
    <citation type="submission" date="2017-11" db="EMBL/GenBank/DDBJ databases">
        <title>The genome of Rhizophagus clarus HR1 reveals common genetic basis of auxotrophy among arbuscular mycorrhizal fungi.</title>
        <authorList>
            <person name="Kobayashi Y."/>
        </authorList>
    </citation>
    <scope>NUCLEOTIDE SEQUENCE [LARGE SCALE GENOMIC DNA]</scope>
    <source>
        <strain evidence="2 4">HR1</strain>
    </source>
</reference>
<dbReference type="Pfam" id="PF08240">
    <property type="entry name" value="ADH_N"/>
    <property type="match status" value="1"/>
</dbReference>
<sequence>MSESSVPSMMYSLQLNEFGPPSNLKYVEVKSPQLCSPYQVIVKVIAAGVNPVEYKIRSGKFPLVNVLLKFPAVLGTDFSGVIFAKGNNVTEFEIGDEVFGKIKNIYSGLGTYAQFVLVNVKNDAILKKPASITHQEAAGIGMAGLAAWSGLISYGDLKIDEEAKKLQQKVIIIGASGGVGTFAVQIAKNINNAHVTAICSGKNAELVIKLGADRVIDYTKEDFGEVLKEERESFDLVFDCIGGDEYYTKSISLLRIKGNFITSVGPNAYGSDTGTVDVMKVIAVTLGRKLFGVRNYKFISDLAVRDLPKFVTYMEKRQIATVIGHEFDLKDGVKAHEMSESHRVVGKIILNCPN</sequence>
<proteinExistence type="predicted"/>
<dbReference type="InterPro" id="IPR011032">
    <property type="entry name" value="GroES-like_sf"/>
</dbReference>
<dbReference type="Proteomes" id="UP000615446">
    <property type="component" value="Unassembled WGS sequence"/>
</dbReference>
<dbReference type="SUPFAM" id="SSF50129">
    <property type="entry name" value="GroES-like"/>
    <property type="match status" value="1"/>
</dbReference>
<comment type="caution">
    <text evidence="2">The sequence shown here is derived from an EMBL/GenBank/DDBJ whole genome shotgun (WGS) entry which is preliminary data.</text>
</comment>
<dbReference type="SMART" id="SM00829">
    <property type="entry name" value="PKS_ER"/>
    <property type="match status" value="1"/>
</dbReference>
<dbReference type="EMBL" id="BLAL01000285">
    <property type="protein sequence ID" value="GET00179.1"/>
    <property type="molecule type" value="Genomic_DNA"/>
</dbReference>
<name>A0A2Z6RNG0_9GLOM</name>
<evidence type="ECO:0000313" key="3">
    <source>
        <dbReference type="EMBL" id="GET00179.1"/>
    </source>
</evidence>
<dbReference type="InterPro" id="IPR036291">
    <property type="entry name" value="NAD(P)-bd_dom_sf"/>
</dbReference>
<dbReference type="Proteomes" id="UP000247702">
    <property type="component" value="Unassembled WGS sequence"/>
</dbReference>
<dbReference type="Gene3D" id="3.40.50.720">
    <property type="entry name" value="NAD(P)-binding Rossmann-like Domain"/>
    <property type="match status" value="1"/>
</dbReference>
<dbReference type="PANTHER" id="PTHR11695">
    <property type="entry name" value="ALCOHOL DEHYDROGENASE RELATED"/>
    <property type="match status" value="1"/>
</dbReference>
<dbReference type="STRING" id="94130.A0A2Z6RNG0"/>
<organism evidence="2 4">
    <name type="scientific">Rhizophagus clarus</name>
    <dbReference type="NCBI Taxonomy" id="94130"/>
    <lineage>
        <taxon>Eukaryota</taxon>
        <taxon>Fungi</taxon>
        <taxon>Fungi incertae sedis</taxon>
        <taxon>Mucoromycota</taxon>
        <taxon>Glomeromycotina</taxon>
        <taxon>Glomeromycetes</taxon>
        <taxon>Glomerales</taxon>
        <taxon>Glomeraceae</taxon>
        <taxon>Rhizophagus</taxon>
    </lineage>
</organism>
<dbReference type="AlphaFoldDB" id="A0A2Z6RNG0"/>
<evidence type="ECO:0000259" key="1">
    <source>
        <dbReference type="SMART" id="SM00829"/>
    </source>
</evidence>